<dbReference type="CDD" id="cd02908">
    <property type="entry name" value="Macro_OAADPr_deacetylase"/>
    <property type="match status" value="1"/>
</dbReference>
<feature type="domain" description="Macro" evidence="1">
    <location>
        <begin position="76"/>
        <end position="265"/>
    </location>
</feature>
<evidence type="ECO:0000313" key="3">
    <source>
        <dbReference type="Proteomes" id="UP001146670"/>
    </source>
</evidence>
<dbReference type="PROSITE" id="PS51154">
    <property type="entry name" value="MACRO"/>
    <property type="match status" value="1"/>
</dbReference>
<gene>
    <name evidence="2" type="ORF">OW157_02315</name>
</gene>
<dbReference type="SMART" id="SM00506">
    <property type="entry name" value="A1pp"/>
    <property type="match status" value="1"/>
</dbReference>
<dbReference type="PANTHER" id="PTHR11106">
    <property type="entry name" value="GANGLIOSIDE INDUCED DIFFERENTIATION ASSOCIATED PROTEIN 2-RELATED"/>
    <property type="match status" value="1"/>
</dbReference>
<dbReference type="InterPro" id="IPR043472">
    <property type="entry name" value="Macro_dom-like"/>
</dbReference>
<evidence type="ECO:0000259" key="1">
    <source>
        <dbReference type="PROSITE" id="PS51154"/>
    </source>
</evidence>
<dbReference type="Gene3D" id="3.40.220.10">
    <property type="entry name" value="Leucine Aminopeptidase, subunit E, domain 1"/>
    <property type="match status" value="1"/>
</dbReference>
<dbReference type="GO" id="GO:0016787">
    <property type="term" value="F:hydrolase activity"/>
    <property type="evidence" value="ECO:0007669"/>
    <property type="project" value="UniProtKB-KW"/>
</dbReference>
<dbReference type="NCBIfam" id="NF003163">
    <property type="entry name" value="PRK04143.1"/>
    <property type="match status" value="1"/>
</dbReference>
<dbReference type="Pfam" id="PF01661">
    <property type="entry name" value="Macro"/>
    <property type="match status" value="1"/>
</dbReference>
<dbReference type="SUPFAM" id="SSF52949">
    <property type="entry name" value="Macro domain-like"/>
    <property type="match status" value="1"/>
</dbReference>
<sequence length="265" mass="29766">MTDQELSDKLNQLIAYLASENPKVESHFSRYPNETWEDKYEIFRGYCNIRPPQAVPNHILSLQDELLQALLSKRDIVSLDDLTAIQEQIYLWQGDITCLAVDGIVNAANSALLGCTQANHNCIDNAIHTRAGMQLRLDCHQIIKNQGRKEAMGKAKITPAYNLPAQYVLHTVGPYIDEGGVSPLKENLLASSYRSCLQLADQEGLESLAFCCISTGEFHYPNDQAAQVAIETVKTYLNENNSSLKVIFNVFLDKDLEIYQDLLEQ</sequence>
<organism evidence="2 3">
    <name type="scientific">Aerococcus kribbianus</name>
    <dbReference type="NCBI Taxonomy" id="2999064"/>
    <lineage>
        <taxon>Bacteria</taxon>
        <taxon>Bacillati</taxon>
        <taxon>Bacillota</taxon>
        <taxon>Bacilli</taxon>
        <taxon>Lactobacillales</taxon>
        <taxon>Aerococcaceae</taxon>
        <taxon>Aerococcus</taxon>
    </lineage>
</organism>
<name>A0A9X3JFI3_9LACT</name>
<accession>A0A9X3JFI3</accession>
<dbReference type="RefSeq" id="WP_268751718.1">
    <property type="nucleotide sequence ID" value="NZ_JAPRFQ010000001.1"/>
</dbReference>
<dbReference type="AlphaFoldDB" id="A0A9X3JFI3"/>
<comment type="caution">
    <text evidence="2">The sequence shown here is derived from an EMBL/GenBank/DDBJ whole genome shotgun (WGS) entry which is preliminary data.</text>
</comment>
<dbReference type="EMBL" id="JAPRFR010000001">
    <property type="protein sequence ID" value="MCZ0725400.1"/>
    <property type="molecule type" value="Genomic_DNA"/>
</dbReference>
<protein>
    <submittedName>
        <fullName evidence="2">Protein-ADP-ribose hydrolase</fullName>
    </submittedName>
</protein>
<dbReference type="PANTHER" id="PTHR11106:SF27">
    <property type="entry name" value="MACRO DOMAIN-CONTAINING PROTEIN"/>
    <property type="match status" value="1"/>
</dbReference>
<keyword evidence="3" id="KW-1185">Reference proteome</keyword>
<proteinExistence type="predicted"/>
<dbReference type="InterPro" id="IPR002589">
    <property type="entry name" value="Macro_dom"/>
</dbReference>
<keyword evidence="2" id="KW-0378">Hydrolase</keyword>
<dbReference type="Proteomes" id="UP001146670">
    <property type="component" value="Unassembled WGS sequence"/>
</dbReference>
<reference evidence="2" key="1">
    <citation type="submission" date="2022-12" db="EMBL/GenBank/DDBJ databases">
        <title>Description and comparative metabolic analysis of Aerococcus sp. nov., isolated from the feces of a pig.</title>
        <authorList>
            <person name="Chang Y.-H."/>
        </authorList>
    </citation>
    <scope>NUCLEOTIDE SEQUENCE</scope>
    <source>
        <strain evidence="2">YH-aer222</strain>
    </source>
</reference>
<evidence type="ECO:0000313" key="2">
    <source>
        <dbReference type="EMBL" id="MCZ0725400.1"/>
    </source>
</evidence>